<organism evidence="1 2">
    <name type="scientific">Magnetococcus marinus (strain ATCC BAA-1437 / JCM 17883 / MC-1)</name>
    <dbReference type="NCBI Taxonomy" id="156889"/>
    <lineage>
        <taxon>Bacteria</taxon>
        <taxon>Pseudomonadati</taxon>
        <taxon>Pseudomonadota</taxon>
        <taxon>Magnetococcia</taxon>
        <taxon>Magnetococcales</taxon>
        <taxon>Magnetococcaceae</taxon>
        <taxon>Magnetococcus</taxon>
    </lineage>
</organism>
<dbReference type="EMBL" id="CP000471">
    <property type="protein sequence ID" value="ABK46186.1"/>
    <property type="molecule type" value="Genomic_DNA"/>
</dbReference>
<evidence type="ECO:0000313" key="2">
    <source>
        <dbReference type="Proteomes" id="UP000002586"/>
    </source>
</evidence>
<keyword evidence="2" id="KW-1185">Reference proteome</keyword>
<name>A0LDZ3_MAGMM</name>
<dbReference type="HOGENOM" id="CLU_2246746_0_0_5"/>
<dbReference type="KEGG" id="mgm:Mmc1_3701"/>
<sequence>MQDRFRGITDSEIQWDGRIPTLLTMTLNRGQKVQVDLVTRQLQQLAGKPLKEKQQAWVQHMADYLLRQALLKRQEEEHEAKIEGSGHQPLTFTPRIDPNVTWWG</sequence>
<reference evidence="2" key="1">
    <citation type="journal article" date="2009" name="Appl. Environ. Microbiol.">
        <title>Complete genome sequence of the chemolithoautotrophic marine magnetotactic coccus strain MC-1.</title>
        <authorList>
            <person name="Schubbe S."/>
            <person name="Williams T.J."/>
            <person name="Xie G."/>
            <person name="Kiss H.E."/>
            <person name="Brettin T.S."/>
            <person name="Martinez D."/>
            <person name="Ross C.A."/>
            <person name="Schuler D."/>
            <person name="Cox B.L."/>
            <person name="Nealson K.H."/>
            <person name="Bazylinski D.A."/>
        </authorList>
    </citation>
    <scope>NUCLEOTIDE SEQUENCE [LARGE SCALE GENOMIC DNA]</scope>
    <source>
        <strain evidence="2">ATCC BAA-1437 / JCM 17883 / MC-1</strain>
    </source>
</reference>
<dbReference type="OrthoDB" id="9857459at2"/>
<dbReference type="Proteomes" id="UP000002586">
    <property type="component" value="Chromosome"/>
</dbReference>
<proteinExistence type="predicted"/>
<protein>
    <submittedName>
        <fullName evidence="1">Uncharacterized protein</fullName>
    </submittedName>
</protein>
<dbReference type="RefSeq" id="WP_011715239.1">
    <property type="nucleotide sequence ID" value="NC_008576.1"/>
</dbReference>
<accession>A0LDZ3</accession>
<dbReference type="STRING" id="156889.Mmc1_3701"/>
<gene>
    <name evidence="1" type="ordered locus">Mmc1_3701</name>
</gene>
<dbReference type="AlphaFoldDB" id="A0LDZ3"/>
<reference evidence="1 2" key="2">
    <citation type="journal article" date="2012" name="Int. J. Syst. Evol. Microbiol.">
        <title>Magnetococcus marinus gen. nov., sp. nov., a marine, magnetotactic bacterium that represents a novel lineage (Magnetococcaceae fam. nov.; Magnetococcales ord. nov.) at the base of the Alphaproteobacteria.</title>
        <authorList>
            <person name="Bazylinski D.A."/>
            <person name="Williams T.J."/>
            <person name="Lefevre C.T."/>
            <person name="Berg R.J."/>
            <person name="Zhang C.L."/>
            <person name="Bowser S.S."/>
            <person name="Dean A.J."/>
            <person name="Beveridge T.J."/>
        </authorList>
    </citation>
    <scope>NUCLEOTIDE SEQUENCE [LARGE SCALE GENOMIC DNA]</scope>
    <source>
        <strain evidence="2">ATCC BAA-1437 / JCM 17883 / MC-1</strain>
    </source>
</reference>
<evidence type="ECO:0000313" key="1">
    <source>
        <dbReference type="EMBL" id="ABK46186.1"/>
    </source>
</evidence>